<dbReference type="AlphaFoldDB" id="I0V898"/>
<accession>I0V898</accession>
<dbReference type="RefSeq" id="WP_006240584.1">
    <property type="nucleotide sequence ID" value="NZ_JH636049.1"/>
</dbReference>
<organism evidence="1 2">
    <name type="scientific">Saccharomonospora xinjiangensis XJ-54</name>
    <dbReference type="NCBI Taxonomy" id="882086"/>
    <lineage>
        <taxon>Bacteria</taxon>
        <taxon>Bacillati</taxon>
        <taxon>Actinomycetota</taxon>
        <taxon>Actinomycetes</taxon>
        <taxon>Pseudonocardiales</taxon>
        <taxon>Pseudonocardiaceae</taxon>
        <taxon>Saccharomonospora</taxon>
    </lineage>
</organism>
<feature type="non-terminal residue" evidence="1">
    <location>
        <position position="46"/>
    </location>
</feature>
<keyword evidence="1" id="KW-0418">Kinase</keyword>
<dbReference type="GO" id="GO:0008887">
    <property type="term" value="F:glycerate kinase activity"/>
    <property type="evidence" value="ECO:0007669"/>
    <property type="project" value="InterPro"/>
</dbReference>
<dbReference type="HOGENOM" id="CLU_200560_1_0_11"/>
<evidence type="ECO:0000313" key="1">
    <source>
        <dbReference type="EMBL" id="EID56351.1"/>
    </source>
</evidence>
<dbReference type="InterPro" id="IPR004381">
    <property type="entry name" value="Glycerate_kinase"/>
</dbReference>
<proteinExistence type="predicted"/>
<dbReference type="InterPro" id="IPR018197">
    <property type="entry name" value="Glycerate_kinase_RE-like"/>
</dbReference>
<dbReference type="SUPFAM" id="SSF110738">
    <property type="entry name" value="Glycerate kinase I"/>
    <property type="match status" value="1"/>
</dbReference>
<dbReference type="Pfam" id="PF02595">
    <property type="entry name" value="Gly_kinase"/>
    <property type="match status" value="1"/>
</dbReference>
<gene>
    <name evidence="1" type="ORF">SacxiDRAFT_4169</name>
</gene>
<dbReference type="EMBL" id="JH636049">
    <property type="protein sequence ID" value="EID56351.1"/>
    <property type="molecule type" value="Genomic_DNA"/>
</dbReference>
<keyword evidence="2" id="KW-1185">Reference proteome</keyword>
<dbReference type="STRING" id="882086.SacxiDRAFT_4169"/>
<name>I0V898_9PSEU</name>
<dbReference type="Proteomes" id="UP000004691">
    <property type="component" value="Unassembled WGS sequence"/>
</dbReference>
<sequence length="46" mass="4437">MPTVLIASDKFKGSLSAAEVADAVGAGVRSVLPSARVVAVPVADGG</sequence>
<evidence type="ECO:0000313" key="2">
    <source>
        <dbReference type="Proteomes" id="UP000004691"/>
    </source>
</evidence>
<protein>
    <submittedName>
        <fullName evidence="1">Glycerate kinase</fullName>
    </submittedName>
</protein>
<dbReference type="Gene3D" id="3.40.50.10350">
    <property type="entry name" value="Glycerate kinase, domain 1"/>
    <property type="match status" value="1"/>
</dbReference>
<reference evidence="1 2" key="1">
    <citation type="submission" date="2012-01" db="EMBL/GenBank/DDBJ databases">
        <title>Improved High-Quality Draft sequence of Saccharomonospora xinjiangensis XJ-54.</title>
        <authorList>
            <consortium name="US DOE Joint Genome Institute"/>
            <person name="Lucas S."/>
            <person name="Han J."/>
            <person name="Lapidus A."/>
            <person name="Cheng J.-F."/>
            <person name="Goodwin L."/>
            <person name="Pitluck S."/>
            <person name="Peters L."/>
            <person name="Mikhailova N."/>
            <person name="Teshima H."/>
            <person name="Detter J.C."/>
            <person name="Han C."/>
            <person name="Tapia R."/>
            <person name="Land M."/>
            <person name="Hauser L."/>
            <person name="Kyrpides N."/>
            <person name="Ivanova N."/>
            <person name="Pagani I."/>
            <person name="Brambilla E.-M."/>
            <person name="Klenk H.-P."/>
            <person name="Woyke T."/>
        </authorList>
    </citation>
    <scope>NUCLEOTIDE SEQUENCE [LARGE SCALE GENOMIC DNA]</scope>
    <source>
        <strain evidence="1 2">XJ-54</strain>
    </source>
</reference>
<dbReference type="InterPro" id="IPR036129">
    <property type="entry name" value="Glycerate_kinase_sf"/>
</dbReference>
<dbReference type="GO" id="GO:0031388">
    <property type="term" value="P:organic acid phosphorylation"/>
    <property type="evidence" value="ECO:0007669"/>
    <property type="project" value="InterPro"/>
</dbReference>
<keyword evidence="1" id="KW-0808">Transferase</keyword>